<dbReference type="RefSeq" id="WP_196756723.1">
    <property type="nucleotide sequence ID" value="NZ_BNDT01000003.1"/>
</dbReference>
<accession>A0AA45QQN5</accession>
<proteinExistence type="predicted"/>
<evidence type="ECO:0000313" key="1">
    <source>
        <dbReference type="EMBL" id="QSE76108.1"/>
    </source>
</evidence>
<dbReference type="KEGG" id="lti:JW886_06460"/>
<name>A0AA45QQN5_9LACT</name>
<protein>
    <submittedName>
        <fullName evidence="1">Uncharacterized protein</fullName>
    </submittedName>
</protein>
<dbReference type="InterPro" id="IPR035069">
    <property type="entry name" value="TTHA1013/TTHA0281-like"/>
</dbReference>
<dbReference type="AlphaFoldDB" id="A0AA45QQN5"/>
<gene>
    <name evidence="1" type="ORF">JW886_06460</name>
</gene>
<evidence type="ECO:0000313" key="2">
    <source>
        <dbReference type="Proteomes" id="UP000663608"/>
    </source>
</evidence>
<dbReference type="EMBL" id="CP070872">
    <property type="protein sequence ID" value="QSE76108.1"/>
    <property type="molecule type" value="Genomic_DNA"/>
</dbReference>
<sequence length="51" mass="5714">MTFTNKNKFFQYTVTLDTSNNIFMAALATDRHVYAAGNTIEEAVNNLEALV</sequence>
<keyword evidence="2" id="KW-1185">Reference proteome</keyword>
<dbReference type="Proteomes" id="UP000663608">
    <property type="component" value="Chromosome"/>
</dbReference>
<organism evidence="1 2">
    <name type="scientific">Lactococcus taiwanensis</name>
    <dbReference type="NCBI Taxonomy" id="1151742"/>
    <lineage>
        <taxon>Bacteria</taxon>
        <taxon>Bacillati</taxon>
        <taxon>Bacillota</taxon>
        <taxon>Bacilli</taxon>
        <taxon>Lactobacillales</taxon>
        <taxon>Streptococcaceae</taxon>
        <taxon>Lactococcus</taxon>
    </lineage>
</organism>
<dbReference type="SUPFAM" id="SSF143100">
    <property type="entry name" value="TTHA1013/TTHA0281-like"/>
    <property type="match status" value="1"/>
</dbReference>
<reference evidence="1 2" key="1">
    <citation type="submission" date="2021-02" db="EMBL/GenBank/DDBJ databases">
        <title>Complete genome sequence of Lactococcus lactis strain K_LL004.</title>
        <authorList>
            <person name="Kim H.B."/>
        </authorList>
    </citation>
    <scope>NUCLEOTIDE SEQUENCE [LARGE SCALE GENOMIC DNA]</scope>
    <source>
        <strain evidence="1 2">K_LL004</strain>
    </source>
</reference>